<dbReference type="PANTHER" id="PTHR37981">
    <property type="entry name" value="LIPASE 2"/>
    <property type="match status" value="1"/>
</dbReference>
<feature type="disulfide bond" evidence="2">
    <location>
        <begin position="141"/>
        <end position="163"/>
    </location>
</feature>
<feature type="domain" description="SGNH hydrolase-type esterase" evidence="5">
    <location>
        <begin position="42"/>
        <end position="293"/>
    </location>
</feature>
<dbReference type="RefSeq" id="WP_121894121.1">
    <property type="nucleotide sequence ID" value="NZ_PENI01000034.1"/>
</dbReference>
<dbReference type="OrthoDB" id="5503950at2"/>
<name>A0A3M0HUK2_9ACTN</name>
<evidence type="ECO:0000256" key="1">
    <source>
        <dbReference type="PIRSR" id="PIRSR637460-1"/>
    </source>
</evidence>
<feature type="region of interest" description="Disordered" evidence="3">
    <location>
        <begin position="285"/>
        <end position="307"/>
    </location>
</feature>
<dbReference type="InterPro" id="IPR037460">
    <property type="entry name" value="SEST-like"/>
</dbReference>
<proteinExistence type="predicted"/>
<evidence type="ECO:0000256" key="4">
    <source>
        <dbReference type="SAM" id="SignalP"/>
    </source>
</evidence>
<sequence length="307" mass="31794">MRPNARTSLAGALACGALIAAAVVAHHDDEPRPGLPSGPYAALGDSYTAGPGIPGKKGSPAGCDRSDHNYPALVADRLGLGAADFRDASCSGATVADLTAPQTTGDGTNPPQLSVLSGRTRLVTLGIGGNDIGFSTMIKRCVGAGVLYKALGSGTYLPEDAPCTRRFSAAGTDEVRRRIDTAGEHLTDALSDIRRRAPRARVFVVGYPEILPSDAGTCLRGMSLAPGDTAFLRDKEHQLNTMLRNRAEAGGAEYVDTYTPSRGRGACASADIRWIEPLAPAAPAAPVHPNARGEHGMADTVAKALEK</sequence>
<protein>
    <submittedName>
        <fullName evidence="6">GDSL family lipase</fullName>
    </submittedName>
</protein>
<dbReference type="CDD" id="cd01823">
    <property type="entry name" value="SEST_like"/>
    <property type="match status" value="1"/>
</dbReference>
<comment type="caution">
    <text evidence="6">The sequence shown here is derived from an EMBL/GenBank/DDBJ whole genome shotgun (WGS) entry which is preliminary data.</text>
</comment>
<dbReference type="SUPFAM" id="SSF52266">
    <property type="entry name" value="SGNH hydrolase"/>
    <property type="match status" value="1"/>
</dbReference>
<dbReference type="EMBL" id="PENI01000034">
    <property type="protein sequence ID" value="RMB81131.1"/>
    <property type="molecule type" value="Genomic_DNA"/>
</dbReference>
<gene>
    <name evidence="6" type="ORF">CTZ28_36780</name>
</gene>
<evidence type="ECO:0000256" key="3">
    <source>
        <dbReference type="SAM" id="MobiDB-lite"/>
    </source>
</evidence>
<feature type="active site" description="Nucleophile" evidence="1">
    <location>
        <position position="46"/>
    </location>
</feature>
<dbReference type="AlphaFoldDB" id="A0A3M0HUK2"/>
<organism evidence="6 7">
    <name type="scientific">Streptomyces shenzhenensis</name>
    <dbReference type="NCBI Taxonomy" id="943815"/>
    <lineage>
        <taxon>Bacteria</taxon>
        <taxon>Bacillati</taxon>
        <taxon>Actinomycetota</taxon>
        <taxon>Actinomycetes</taxon>
        <taxon>Kitasatosporales</taxon>
        <taxon>Streptomycetaceae</taxon>
        <taxon>Streptomyces</taxon>
    </lineage>
</organism>
<dbReference type="GO" id="GO:0019433">
    <property type="term" value="P:triglyceride catabolic process"/>
    <property type="evidence" value="ECO:0007669"/>
    <property type="project" value="TreeGrafter"/>
</dbReference>
<dbReference type="InterPro" id="IPR013830">
    <property type="entry name" value="SGNH_hydro"/>
</dbReference>
<feature type="active site" evidence="1">
    <location>
        <position position="288"/>
    </location>
</feature>
<evidence type="ECO:0000313" key="7">
    <source>
        <dbReference type="Proteomes" id="UP000270471"/>
    </source>
</evidence>
<feature type="disulfide bond" evidence="2">
    <location>
        <begin position="63"/>
        <end position="90"/>
    </location>
</feature>
<feature type="disulfide bond" evidence="2">
    <location>
        <begin position="218"/>
        <end position="267"/>
    </location>
</feature>
<keyword evidence="4" id="KW-0732">Signal</keyword>
<keyword evidence="7" id="KW-1185">Reference proteome</keyword>
<dbReference type="GO" id="GO:0004806">
    <property type="term" value="F:triacylglycerol lipase activity"/>
    <property type="evidence" value="ECO:0007669"/>
    <property type="project" value="TreeGrafter"/>
</dbReference>
<dbReference type="PANTHER" id="PTHR37981:SF1">
    <property type="entry name" value="SGNH HYDROLASE-TYPE ESTERASE DOMAIN-CONTAINING PROTEIN"/>
    <property type="match status" value="1"/>
</dbReference>
<dbReference type="Proteomes" id="UP000270471">
    <property type="component" value="Unassembled WGS sequence"/>
</dbReference>
<evidence type="ECO:0000256" key="2">
    <source>
        <dbReference type="PIRSR" id="PIRSR637460-2"/>
    </source>
</evidence>
<feature type="signal peptide" evidence="4">
    <location>
        <begin position="1"/>
        <end position="27"/>
    </location>
</feature>
<reference evidence="6 7" key="1">
    <citation type="submission" date="2017-11" db="EMBL/GenBank/DDBJ databases">
        <title>Draft genome of actinobacteria isolated from guarana (Paullinia cupana (Mart.) Ducke.</title>
        <authorList>
            <person name="Siqueira K.A."/>
            <person name="Liotti R.G."/>
            <person name="Mendes T.A.O."/>
            <person name="Soares M.A."/>
        </authorList>
    </citation>
    <scope>NUCLEOTIDE SEQUENCE [LARGE SCALE GENOMIC DNA]</scope>
    <source>
        <strain evidence="6 7">193</strain>
    </source>
</reference>
<dbReference type="Pfam" id="PF13472">
    <property type="entry name" value="Lipase_GDSL_2"/>
    <property type="match status" value="1"/>
</dbReference>
<keyword evidence="2" id="KW-1015">Disulfide bond</keyword>
<accession>A0A3M0HUK2</accession>
<evidence type="ECO:0000259" key="5">
    <source>
        <dbReference type="Pfam" id="PF13472"/>
    </source>
</evidence>
<dbReference type="Gene3D" id="3.40.50.1110">
    <property type="entry name" value="SGNH hydrolase"/>
    <property type="match status" value="1"/>
</dbReference>
<evidence type="ECO:0000313" key="6">
    <source>
        <dbReference type="EMBL" id="RMB81131.1"/>
    </source>
</evidence>
<feature type="chain" id="PRO_5018178064" evidence="4">
    <location>
        <begin position="28"/>
        <end position="307"/>
    </location>
</feature>
<dbReference type="InterPro" id="IPR036514">
    <property type="entry name" value="SGNH_hydro_sf"/>
</dbReference>